<dbReference type="Proteomes" id="UP001519460">
    <property type="component" value="Unassembled WGS sequence"/>
</dbReference>
<feature type="domain" description="Deoxynucleoside kinase" evidence="1">
    <location>
        <begin position="81"/>
        <end position="151"/>
    </location>
</feature>
<dbReference type="PANTHER" id="PTHR10513">
    <property type="entry name" value="DEOXYNUCLEOSIDE KINASE"/>
    <property type="match status" value="1"/>
</dbReference>
<evidence type="ECO:0000313" key="3">
    <source>
        <dbReference type="Proteomes" id="UP001519460"/>
    </source>
</evidence>
<evidence type="ECO:0000259" key="1">
    <source>
        <dbReference type="Pfam" id="PF01712"/>
    </source>
</evidence>
<keyword evidence="3" id="KW-1185">Reference proteome</keyword>
<sequence>MEGAYIQCLHSKQLGSEFVQTTLVKMPSFGGIHWATRVTRRAADTSWKDFIGQRFSLARLLRQGQQNPGKSRAIFFQDTVAVEGNIGCGKTTFLEYFKKHTNVEVLPEPVDKWKSVNGYNCFELMYQDTVRWSLAFQSYVTLTMLENHEQPENLHKKGLMSDMEHAVLEEWHNWIGDNADTGLDLIVYLRASPEVCQERIKIRNRSEESCVSLDYLQDLHRLHEDWLINKKCGSLPAPVLVIDANVDLPELTKKIEELTPNILFQQ</sequence>
<dbReference type="InterPro" id="IPR050566">
    <property type="entry name" value="Deoxyribonucleoside_kinase"/>
</dbReference>
<organism evidence="2 3">
    <name type="scientific">Batillaria attramentaria</name>
    <dbReference type="NCBI Taxonomy" id="370345"/>
    <lineage>
        <taxon>Eukaryota</taxon>
        <taxon>Metazoa</taxon>
        <taxon>Spiralia</taxon>
        <taxon>Lophotrochozoa</taxon>
        <taxon>Mollusca</taxon>
        <taxon>Gastropoda</taxon>
        <taxon>Caenogastropoda</taxon>
        <taxon>Sorbeoconcha</taxon>
        <taxon>Cerithioidea</taxon>
        <taxon>Batillariidae</taxon>
        <taxon>Batillaria</taxon>
    </lineage>
</organism>
<dbReference type="Gene3D" id="3.40.50.300">
    <property type="entry name" value="P-loop containing nucleotide triphosphate hydrolases"/>
    <property type="match status" value="2"/>
</dbReference>
<dbReference type="AlphaFoldDB" id="A0ABD0LBM4"/>
<dbReference type="EMBL" id="JACVVK020000064">
    <property type="protein sequence ID" value="KAK7496740.1"/>
    <property type="molecule type" value="Genomic_DNA"/>
</dbReference>
<comment type="caution">
    <text evidence="2">The sequence shown here is derived from an EMBL/GenBank/DDBJ whole genome shotgun (WGS) entry which is preliminary data.</text>
</comment>
<dbReference type="InterPro" id="IPR027417">
    <property type="entry name" value="P-loop_NTPase"/>
</dbReference>
<evidence type="ECO:0000313" key="2">
    <source>
        <dbReference type="EMBL" id="KAK7496740.1"/>
    </source>
</evidence>
<protein>
    <recommendedName>
        <fullName evidence="1">Deoxynucleoside kinase domain-containing protein</fullName>
    </recommendedName>
</protein>
<proteinExistence type="predicted"/>
<name>A0ABD0LBM4_9CAEN</name>
<dbReference type="CDD" id="cd01673">
    <property type="entry name" value="dNK"/>
    <property type="match status" value="1"/>
</dbReference>
<dbReference type="InterPro" id="IPR031314">
    <property type="entry name" value="DNK_dom"/>
</dbReference>
<accession>A0ABD0LBM4</accession>
<reference evidence="2 3" key="1">
    <citation type="journal article" date="2023" name="Sci. Data">
        <title>Genome assembly of the Korean intertidal mud-creeper Batillaria attramentaria.</title>
        <authorList>
            <person name="Patra A.K."/>
            <person name="Ho P.T."/>
            <person name="Jun S."/>
            <person name="Lee S.J."/>
            <person name="Kim Y."/>
            <person name="Won Y.J."/>
        </authorList>
    </citation>
    <scope>NUCLEOTIDE SEQUENCE [LARGE SCALE GENOMIC DNA]</scope>
    <source>
        <strain evidence="2">Wonlab-2016</strain>
    </source>
</reference>
<dbReference type="Pfam" id="PF01712">
    <property type="entry name" value="dNK"/>
    <property type="match status" value="2"/>
</dbReference>
<feature type="domain" description="Deoxynucleoside kinase" evidence="1">
    <location>
        <begin position="152"/>
        <end position="259"/>
    </location>
</feature>
<dbReference type="SUPFAM" id="SSF52540">
    <property type="entry name" value="P-loop containing nucleoside triphosphate hydrolases"/>
    <property type="match status" value="1"/>
</dbReference>
<dbReference type="PANTHER" id="PTHR10513:SF24">
    <property type="entry name" value="THYMIDINE KINASE 2, MITOCHONDRIAL"/>
    <property type="match status" value="1"/>
</dbReference>
<gene>
    <name evidence="2" type="ORF">BaRGS_00011949</name>
</gene>